<organism evidence="16 17">
    <name type="scientific">Micromonas commoda (strain RCC299 / NOUM17 / CCMP2709)</name>
    <name type="common">Picoplanktonic green alga</name>
    <dbReference type="NCBI Taxonomy" id="296587"/>
    <lineage>
        <taxon>Eukaryota</taxon>
        <taxon>Viridiplantae</taxon>
        <taxon>Chlorophyta</taxon>
        <taxon>Mamiellophyceae</taxon>
        <taxon>Mamiellales</taxon>
        <taxon>Mamiellaceae</taxon>
        <taxon>Micromonas</taxon>
    </lineage>
</organism>
<dbReference type="GO" id="GO:0005975">
    <property type="term" value="P:carbohydrate metabolic process"/>
    <property type="evidence" value="ECO:0007669"/>
    <property type="project" value="InterPro"/>
</dbReference>
<comment type="cofactor">
    <cofactor evidence="1 11">
        <name>Ca(2+)</name>
        <dbReference type="ChEBI" id="CHEBI:29108"/>
    </cofactor>
</comment>
<evidence type="ECO:0000256" key="12">
    <source>
        <dbReference type="PIRSR" id="PIRSR601382-3"/>
    </source>
</evidence>
<dbReference type="InParanoid" id="C1DYB3"/>
<dbReference type="PANTHER" id="PTHR11742">
    <property type="entry name" value="MANNOSYL-OLIGOSACCHARIDE ALPHA-1,2-MANNOSIDASE-RELATED"/>
    <property type="match status" value="1"/>
</dbReference>
<dbReference type="GO" id="GO:0005509">
    <property type="term" value="F:calcium ion binding"/>
    <property type="evidence" value="ECO:0007669"/>
    <property type="project" value="InterPro"/>
</dbReference>
<dbReference type="PANTHER" id="PTHR11742:SF55">
    <property type="entry name" value="ENDOPLASMIC RETICULUM MANNOSYL-OLIGOSACCHARIDE 1,2-ALPHA-MANNOSIDASE"/>
    <property type="match status" value="1"/>
</dbReference>
<dbReference type="AlphaFoldDB" id="C1DYB3"/>
<reference evidence="16 17" key="1">
    <citation type="journal article" date="2009" name="Science">
        <title>Green evolution and dynamic adaptations revealed by genomes of the marine picoeukaryotes Micromonas.</title>
        <authorList>
            <person name="Worden A.Z."/>
            <person name="Lee J.H."/>
            <person name="Mock T."/>
            <person name="Rouze P."/>
            <person name="Simmons M.P."/>
            <person name="Aerts A.L."/>
            <person name="Allen A.E."/>
            <person name="Cuvelier M.L."/>
            <person name="Derelle E."/>
            <person name="Everett M.V."/>
            <person name="Foulon E."/>
            <person name="Grimwood J."/>
            <person name="Gundlach H."/>
            <person name="Henrissat B."/>
            <person name="Napoli C."/>
            <person name="McDonald S.M."/>
            <person name="Parker M.S."/>
            <person name="Rombauts S."/>
            <person name="Salamov A."/>
            <person name="Von Dassow P."/>
            <person name="Badger J.H."/>
            <person name="Coutinho P.M."/>
            <person name="Demir E."/>
            <person name="Dubchak I."/>
            <person name="Gentemann C."/>
            <person name="Eikrem W."/>
            <person name="Gready J.E."/>
            <person name="John U."/>
            <person name="Lanier W."/>
            <person name="Lindquist E.A."/>
            <person name="Lucas S."/>
            <person name="Mayer K.F."/>
            <person name="Moreau H."/>
            <person name="Not F."/>
            <person name="Otillar R."/>
            <person name="Panaud O."/>
            <person name="Pangilinan J."/>
            <person name="Paulsen I."/>
            <person name="Piegu B."/>
            <person name="Poliakov A."/>
            <person name="Robbens S."/>
            <person name="Schmutz J."/>
            <person name="Toulza E."/>
            <person name="Wyss T."/>
            <person name="Zelensky A."/>
            <person name="Zhou K."/>
            <person name="Armbrust E.V."/>
            <person name="Bhattacharya D."/>
            <person name="Goodenough U.W."/>
            <person name="Van de Peer Y."/>
            <person name="Grigoriev I.V."/>
        </authorList>
    </citation>
    <scope>NUCLEOTIDE SEQUENCE [LARGE SCALE GENOMIC DNA]</scope>
    <source>
        <strain evidence="17">RCC299 / NOUM17</strain>
    </source>
</reference>
<dbReference type="eggNOG" id="KOG2431">
    <property type="taxonomic scope" value="Eukaryota"/>
</dbReference>
<gene>
    <name evidence="16" type="primary">MANA</name>
    <name evidence="16" type="ORF">MICPUN_112689</name>
</gene>
<sequence>MGARTWTLAVLLLLQIVAGTGSDDPALRDAGTLALDPHVADGPGETPHESPVAEGGTVGAARRCTPENASRCPAVSLEGVGAESGAAGTPRGTPSPRPRDLAWLLDATAGHRREDWSAGLGLSSPPTPADDDELERLRWMPKAEFRAVPADRRRAAVAASVRHAWRGYRDHAWPADELAPVSRRGIEWLDVGLTIVDALDTLLVVGLDEEAREARDWLASPAMRFDADRNANVFESTIRVLGGLVAAHNLGGDTVGGHLLAKALDLAEKLAPAFKTKTGIPIMDVNFRTGDPHQPKWTQKSSLSEAGTLVLEWEALEEALRRAENVTADDTAGPHHDGLPPSQVSCETAQFDRRSAITLGARGDSYYEYLLKHWIHSGRPAGGEAAYLQAMDGVLMHLLHRSSGEGEVFGGYAARDADEPGQDHLACFLPGLLALGHGEGLGRRWGGGDAAREAAAARALNRLGLDANATHLDVARELARTCVQTYARMPTGLAPEIAHFLNKNAKNPKARFVGYGDVLVKGSDAHNLLRPETIESLWALWRVTGEEEWRDAGWEMWRAWERHARVDTGGYASVDNVTQAPEKGPIKRIDKMESFWLGETLKYLYLLFSDDPSLLPAECFVFNTEAHPLPVMPGGTSEGLRRCVERVVSENVEAIATQHGL</sequence>
<dbReference type="RefSeq" id="XP_002499658.1">
    <property type="nucleotide sequence ID" value="XM_002499612.1"/>
</dbReference>
<dbReference type="OMA" id="AAFKHSW"/>
<evidence type="ECO:0000256" key="15">
    <source>
        <dbReference type="SAM" id="SignalP"/>
    </source>
</evidence>
<feature type="signal peptide" evidence="15">
    <location>
        <begin position="1"/>
        <end position="22"/>
    </location>
</feature>
<keyword evidence="5 13" id="KW-0378">Hydrolase</keyword>
<proteinExistence type="inferred from homology"/>
<evidence type="ECO:0000313" key="17">
    <source>
        <dbReference type="Proteomes" id="UP000002009"/>
    </source>
</evidence>
<accession>C1DYB3</accession>
<dbReference type="Gene3D" id="1.50.10.10">
    <property type="match status" value="1"/>
</dbReference>
<dbReference type="GO" id="GO:0005783">
    <property type="term" value="C:endoplasmic reticulum"/>
    <property type="evidence" value="ECO:0007669"/>
    <property type="project" value="TreeGrafter"/>
</dbReference>
<protein>
    <recommendedName>
        <fullName evidence="13">alpha-1,2-Mannosidase</fullName>
        <ecNumber evidence="13">3.2.1.-</ecNumber>
    </recommendedName>
</protein>
<dbReference type="OrthoDB" id="8118055at2759"/>
<feature type="disulfide bond" evidence="12">
    <location>
        <begin position="427"/>
        <end position="482"/>
    </location>
</feature>
<dbReference type="InterPro" id="IPR001382">
    <property type="entry name" value="Glyco_hydro_47"/>
</dbReference>
<dbReference type="STRING" id="296587.C1DYB3"/>
<comment type="catalytic activity">
    <reaction evidence="8">
        <text>N(4)-(alpha-D-Man-(1-&gt;2)-alpha-D-Man-(1-&gt;2)-alpha-D-Man-(1-&gt;3)-[alpha-D-Man-(1-&gt;3)-[alpha-D-Man-(1-&gt;2)-alpha-D-Man-(1-&gt;6)]-alpha-D-Man-(1-&gt;6)]-beta-D-Man-(1-&gt;4)-beta-D-GlcNAc-(1-&gt;4)-beta-D-GlcNAc)-L-asparaginyl-[protein] (N-glucan mannose isomer 8A1,2,3B1,3) + 3 H2O = N(4)-(alpha-D-Man-(1-&gt;3)-[alpha-D-Man-(1-&gt;3)-[alpha-D-Man-(1-&gt;6)]-alpha-D-Man-(1-&gt;6)]-beta-D-Man-(1-&gt;4)-beta-D-GlcNAc-(1-&gt;4)-beta-D-GlcNAc)-L-asparaginyl-[protein] (N-glucan mannose isomer 5A1,2) + 3 beta-D-mannose</text>
        <dbReference type="Rhea" id="RHEA:56028"/>
        <dbReference type="Rhea" id="RHEA-COMP:14358"/>
        <dbReference type="Rhea" id="RHEA-COMP:14367"/>
        <dbReference type="ChEBI" id="CHEBI:15377"/>
        <dbReference type="ChEBI" id="CHEBI:28563"/>
        <dbReference type="ChEBI" id="CHEBI:59087"/>
        <dbReference type="ChEBI" id="CHEBI:60628"/>
        <dbReference type="EC" id="3.2.1.113"/>
    </reaction>
</comment>
<name>C1DYB3_MICCC</name>
<evidence type="ECO:0000256" key="1">
    <source>
        <dbReference type="ARBA" id="ARBA00001913"/>
    </source>
</evidence>
<feature type="region of interest" description="Disordered" evidence="14">
    <location>
        <begin position="37"/>
        <end position="58"/>
    </location>
</feature>
<evidence type="ECO:0000256" key="8">
    <source>
        <dbReference type="ARBA" id="ARBA00047669"/>
    </source>
</evidence>
<evidence type="ECO:0000256" key="5">
    <source>
        <dbReference type="ARBA" id="ARBA00022801"/>
    </source>
</evidence>
<keyword evidence="15" id="KW-0732">Signal</keyword>
<dbReference type="GeneID" id="8240853"/>
<feature type="active site" description="Proton donor" evidence="10">
    <location>
        <position position="496"/>
    </location>
</feature>
<evidence type="ECO:0000256" key="11">
    <source>
        <dbReference type="PIRSR" id="PIRSR601382-2"/>
    </source>
</evidence>
<evidence type="ECO:0000256" key="13">
    <source>
        <dbReference type="RuleBase" id="RU361193"/>
    </source>
</evidence>
<dbReference type="GO" id="GO:0004571">
    <property type="term" value="F:mannosyl-oligosaccharide 1,2-alpha-mannosidase activity"/>
    <property type="evidence" value="ECO:0007669"/>
    <property type="project" value="UniProtKB-EC"/>
</dbReference>
<evidence type="ECO:0000256" key="7">
    <source>
        <dbReference type="ARBA" id="ARBA00023157"/>
    </source>
</evidence>
<keyword evidence="13 16" id="KW-0326">Glycosidase</keyword>
<feature type="chain" id="PRO_5002908822" description="alpha-1,2-Mannosidase" evidence="15">
    <location>
        <begin position="23"/>
        <end position="661"/>
    </location>
</feature>
<evidence type="ECO:0000256" key="2">
    <source>
        <dbReference type="ARBA" id="ARBA00004922"/>
    </source>
</evidence>
<evidence type="ECO:0000256" key="10">
    <source>
        <dbReference type="PIRSR" id="PIRSR601382-1"/>
    </source>
</evidence>
<feature type="binding site" evidence="11">
    <location>
        <position position="624"/>
    </location>
    <ligand>
        <name>Ca(2+)</name>
        <dbReference type="ChEBI" id="CHEBI:29108"/>
    </ligand>
</feature>
<dbReference type="Proteomes" id="UP000002009">
    <property type="component" value="Chromosome 2"/>
</dbReference>
<dbReference type="SUPFAM" id="SSF48225">
    <property type="entry name" value="Seven-hairpin glycosidases"/>
    <property type="match status" value="1"/>
</dbReference>
<evidence type="ECO:0000256" key="3">
    <source>
        <dbReference type="ARBA" id="ARBA00007658"/>
    </source>
</evidence>
<keyword evidence="6 11" id="KW-0106">Calcium</keyword>
<dbReference type="EC" id="3.2.1.-" evidence="13"/>
<feature type="active site" evidence="10">
    <location>
        <position position="532"/>
    </location>
</feature>
<dbReference type="CAZy" id="GH47">
    <property type="family name" value="Glycoside Hydrolase Family 47"/>
</dbReference>
<evidence type="ECO:0000313" key="16">
    <source>
        <dbReference type="EMBL" id="ACO60916.1"/>
    </source>
</evidence>
<dbReference type="EMBL" id="CP001323">
    <property type="protein sequence ID" value="ACO60916.1"/>
    <property type="molecule type" value="Genomic_DNA"/>
</dbReference>
<dbReference type="GO" id="GO:0016020">
    <property type="term" value="C:membrane"/>
    <property type="evidence" value="ECO:0007669"/>
    <property type="project" value="InterPro"/>
</dbReference>
<evidence type="ECO:0000256" key="6">
    <source>
        <dbReference type="ARBA" id="ARBA00022837"/>
    </source>
</evidence>
<dbReference type="InterPro" id="IPR012341">
    <property type="entry name" value="6hp_glycosidase-like_sf"/>
</dbReference>
<evidence type="ECO:0000256" key="14">
    <source>
        <dbReference type="SAM" id="MobiDB-lite"/>
    </source>
</evidence>
<dbReference type="PRINTS" id="PR00747">
    <property type="entry name" value="GLYHDRLASE47"/>
</dbReference>
<feature type="active site" evidence="10">
    <location>
        <position position="364"/>
    </location>
</feature>
<evidence type="ECO:0000256" key="4">
    <source>
        <dbReference type="ARBA" id="ARBA00022723"/>
    </source>
</evidence>
<keyword evidence="7 12" id="KW-1015">Disulfide bond</keyword>
<dbReference type="KEGG" id="mis:MICPUN_112689"/>
<evidence type="ECO:0000256" key="9">
    <source>
        <dbReference type="ARBA" id="ARBA00048605"/>
    </source>
</evidence>
<dbReference type="Pfam" id="PF01532">
    <property type="entry name" value="Glyco_hydro_47"/>
    <property type="match status" value="1"/>
</dbReference>
<comment type="similarity">
    <text evidence="3 13">Belongs to the glycosyl hydrolase 47 family.</text>
</comment>
<comment type="pathway">
    <text evidence="2">Protein modification; protein glycosylation.</text>
</comment>
<feature type="active site" description="Proton donor" evidence="10">
    <location>
        <position position="235"/>
    </location>
</feature>
<dbReference type="InterPro" id="IPR050749">
    <property type="entry name" value="Glycosyl_Hydrolase_47"/>
</dbReference>
<comment type="catalytic activity">
    <reaction evidence="9">
        <text>N(4)-(alpha-D-Man-(1-&gt;2)-alpha-D-Man-(1-&gt;2)-alpha-D-Man-(1-&gt;3)-[alpha-D-Man-(1-&gt;2)-alpha-D-Man-(1-&gt;3)-[alpha-D-Man-(1-&gt;2)-alpha-D-Man-(1-&gt;6)]-alpha-D-Man-(1-&gt;6)]-beta-D-Man-(1-&gt;4)-beta-D-GlcNAc-(1-&gt;4)-beta-D-GlcNAc)-L-asparaginyl-[protein] (N-glucan mannose isomer 9A1,2,3B1,2,3) + 4 H2O = N(4)-(alpha-D-Man-(1-&gt;3)-[alpha-D-Man-(1-&gt;3)-[alpha-D-Man-(1-&gt;6)]-alpha-D-Man-(1-&gt;6)]-beta-D-Man-(1-&gt;4)-beta-D-GlcNAc-(1-&gt;4)-beta-D-GlcNAc)-L-asparaginyl-[protein] (N-glucan mannose isomer 5A1,2) + 4 beta-D-mannose</text>
        <dbReference type="Rhea" id="RHEA:56008"/>
        <dbReference type="Rhea" id="RHEA-COMP:14356"/>
        <dbReference type="Rhea" id="RHEA-COMP:14367"/>
        <dbReference type="ChEBI" id="CHEBI:15377"/>
        <dbReference type="ChEBI" id="CHEBI:28563"/>
        <dbReference type="ChEBI" id="CHEBI:59087"/>
        <dbReference type="ChEBI" id="CHEBI:139493"/>
        <dbReference type="EC" id="3.2.1.113"/>
    </reaction>
</comment>
<keyword evidence="17" id="KW-1185">Reference proteome</keyword>
<keyword evidence="4 11" id="KW-0479">Metal-binding</keyword>
<dbReference type="InterPro" id="IPR036026">
    <property type="entry name" value="Seven-hairpin_glycosidases"/>
</dbReference>
<dbReference type="FunCoup" id="C1DYB3">
    <property type="interactions" value="1949"/>
</dbReference>